<dbReference type="PANTHER" id="PTHR43798">
    <property type="entry name" value="MONOACYLGLYCEROL LIPASE"/>
    <property type="match status" value="1"/>
</dbReference>
<dbReference type="InterPro" id="IPR050266">
    <property type="entry name" value="AB_hydrolase_sf"/>
</dbReference>
<gene>
    <name evidence="2" type="ORF">WCD41_27960</name>
</gene>
<sequence>MDLAQDVVSGGLRLHTRRRPGPVGPPLVLIHGIGGSMESWTPLLEHLPDRDVVMVDCPGVGRSERSTLPIRVPAIADHVVGALRELGVERADVLGFSLGGVVAQEIAHRHPALVRRLVLVATICGVWARPPGLAVQRALMSTRRYRSREAAAREIPILAGGRTARDPDVLAAILADREGHPPSRLGYHFQQLAVLGWTSFCWLPTLPHRTLVLHGQDDPVVRVANARLMAWRLRHATTEVVPGAGHMVLFDEPEKAAPILEAFLAGTP</sequence>
<dbReference type="Pfam" id="PF00561">
    <property type="entry name" value="Abhydrolase_1"/>
    <property type="match status" value="1"/>
</dbReference>
<evidence type="ECO:0000313" key="3">
    <source>
        <dbReference type="Proteomes" id="UP001370100"/>
    </source>
</evidence>
<proteinExistence type="predicted"/>
<reference evidence="2 3" key="1">
    <citation type="submission" date="2024-03" db="EMBL/GenBank/DDBJ databases">
        <title>Actinomycetospora sp. OC33-EN06, a novel actinomycete isolated from wild orchid (Aerides multiflora).</title>
        <authorList>
            <person name="Suriyachadkun C."/>
        </authorList>
    </citation>
    <scope>NUCLEOTIDE SEQUENCE [LARGE SCALE GENOMIC DNA]</scope>
    <source>
        <strain evidence="2 3">OC33-EN06</strain>
    </source>
</reference>
<dbReference type="InterPro" id="IPR029058">
    <property type="entry name" value="AB_hydrolase_fold"/>
</dbReference>
<dbReference type="RefSeq" id="WP_337718520.1">
    <property type="nucleotide sequence ID" value="NZ_JBBEGL010000012.1"/>
</dbReference>
<keyword evidence="3" id="KW-1185">Reference proteome</keyword>
<dbReference type="PANTHER" id="PTHR43798:SF5">
    <property type="entry name" value="MONOACYLGLYCEROL LIPASE ABHD6"/>
    <property type="match status" value="1"/>
</dbReference>
<dbReference type="EMBL" id="JBBEGL010000012">
    <property type="protein sequence ID" value="MEJ2890323.1"/>
    <property type="molecule type" value="Genomic_DNA"/>
</dbReference>
<name>A0ABU8NDE5_9PSEU</name>
<dbReference type="Gene3D" id="3.40.50.1820">
    <property type="entry name" value="alpha/beta hydrolase"/>
    <property type="match status" value="1"/>
</dbReference>
<dbReference type="GO" id="GO:0016787">
    <property type="term" value="F:hydrolase activity"/>
    <property type="evidence" value="ECO:0007669"/>
    <property type="project" value="UniProtKB-KW"/>
</dbReference>
<dbReference type="PRINTS" id="PR00111">
    <property type="entry name" value="ABHYDROLASE"/>
</dbReference>
<accession>A0ABU8NDE5</accession>
<evidence type="ECO:0000313" key="2">
    <source>
        <dbReference type="EMBL" id="MEJ2890323.1"/>
    </source>
</evidence>
<comment type="caution">
    <text evidence="2">The sequence shown here is derived from an EMBL/GenBank/DDBJ whole genome shotgun (WGS) entry which is preliminary data.</text>
</comment>
<dbReference type="SUPFAM" id="SSF53474">
    <property type="entry name" value="alpha/beta-Hydrolases"/>
    <property type="match status" value="1"/>
</dbReference>
<organism evidence="2 3">
    <name type="scientific">Actinomycetospora aeridis</name>
    <dbReference type="NCBI Taxonomy" id="3129231"/>
    <lineage>
        <taxon>Bacteria</taxon>
        <taxon>Bacillati</taxon>
        <taxon>Actinomycetota</taxon>
        <taxon>Actinomycetes</taxon>
        <taxon>Pseudonocardiales</taxon>
        <taxon>Pseudonocardiaceae</taxon>
        <taxon>Actinomycetospora</taxon>
    </lineage>
</organism>
<dbReference type="InterPro" id="IPR000073">
    <property type="entry name" value="AB_hydrolase_1"/>
</dbReference>
<evidence type="ECO:0000259" key="1">
    <source>
        <dbReference type="Pfam" id="PF00561"/>
    </source>
</evidence>
<feature type="domain" description="AB hydrolase-1" evidence="1">
    <location>
        <begin position="25"/>
        <end position="253"/>
    </location>
</feature>
<keyword evidence="2" id="KW-0378">Hydrolase</keyword>
<protein>
    <submittedName>
        <fullName evidence="2">Alpha/beta fold hydrolase</fullName>
    </submittedName>
</protein>
<dbReference type="Proteomes" id="UP001370100">
    <property type="component" value="Unassembled WGS sequence"/>
</dbReference>